<dbReference type="PRINTS" id="PR00296">
    <property type="entry name" value="CYCLINKINASE"/>
</dbReference>
<evidence type="ECO:0000256" key="3">
    <source>
        <dbReference type="ARBA" id="ARBA00023306"/>
    </source>
</evidence>
<dbReference type="InterPro" id="IPR000789">
    <property type="entry name" value="Cyclin-dep_kinase_reg-sub"/>
</dbReference>
<dbReference type="SMART" id="SM01084">
    <property type="entry name" value="CKS"/>
    <property type="match status" value="1"/>
</dbReference>
<evidence type="ECO:0000256" key="4">
    <source>
        <dbReference type="ARBA" id="ARBA00066120"/>
    </source>
</evidence>
<comment type="similarity">
    <text evidence="1 6">Belongs to the CKS family.</text>
</comment>
<keyword evidence="2 6" id="KW-0132">Cell division</keyword>
<dbReference type="AlphaFoldDB" id="A0A0V1ERN5"/>
<reference evidence="8 9" key="1">
    <citation type="submission" date="2015-01" db="EMBL/GenBank/DDBJ databases">
        <title>Evolution of Trichinella species and genotypes.</title>
        <authorList>
            <person name="Korhonen P.K."/>
            <person name="Edoardo P."/>
            <person name="Giuseppe L.R."/>
            <person name="Gasser R.B."/>
        </authorList>
    </citation>
    <scope>NUCLEOTIDE SEQUENCE [LARGE SCALE GENOMIC DNA]</scope>
    <source>
        <strain evidence="8">ISS13</strain>
    </source>
</reference>
<dbReference type="PANTHER" id="PTHR23415">
    <property type="entry name" value="CYCLIN-DEPENDENT KINASES REGULATORY SUBUNIT/60S RIBOSOME SUBUNIT BIOGENESIS PROTEIN NIP7"/>
    <property type="match status" value="1"/>
</dbReference>
<evidence type="ECO:0000256" key="6">
    <source>
        <dbReference type="RuleBase" id="RU311113"/>
    </source>
</evidence>
<evidence type="ECO:0000256" key="7">
    <source>
        <dbReference type="SAM" id="MobiDB-lite"/>
    </source>
</evidence>
<comment type="function">
    <text evidence="6">Binds to the catalytic subunit of the cyclin dependent kinases and is essential for their biological function.</text>
</comment>
<feature type="compositionally biased region" description="Polar residues" evidence="7">
    <location>
        <begin position="89"/>
        <end position="107"/>
    </location>
</feature>
<dbReference type="GO" id="GO:0016301">
    <property type="term" value="F:kinase activity"/>
    <property type="evidence" value="ECO:0007669"/>
    <property type="project" value="UniProtKB-KW"/>
</dbReference>
<sequence length="113" mass="13910">MRLLLFRFRLKMINSEIQYSEKYRDERGYEYRHVHLPKRLVRFVPPDRLMTEAEWRSIGIQQSRGWEHYLRHNPEPHIILFRRKIASDSTNKQTIQEKQTVRNSQNGKENKKM</sequence>
<dbReference type="InterPro" id="IPR036858">
    <property type="entry name" value="Cyclin-dep_kinase_reg-sub_sf"/>
</dbReference>
<gene>
    <name evidence="8" type="primary">Cks30A</name>
    <name evidence="8" type="ORF">T4A_9103</name>
</gene>
<evidence type="ECO:0000256" key="1">
    <source>
        <dbReference type="ARBA" id="ARBA00007782"/>
    </source>
</evidence>
<dbReference type="Pfam" id="PF01111">
    <property type="entry name" value="CKS"/>
    <property type="match status" value="1"/>
</dbReference>
<dbReference type="SUPFAM" id="SSF55637">
    <property type="entry name" value="Cell cycle regulatory proteins"/>
    <property type="match status" value="1"/>
</dbReference>
<dbReference type="Proteomes" id="UP000054632">
    <property type="component" value="Unassembled WGS sequence"/>
</dbReference>
<accession>A0A0V1ERN5</accession>
<comment type="subunit">
    <text evidence="4">Forms a homohexamer that can probably bind six kinase subunits. Interacts with cdk-1.</text>
</comment>
<name>A0A0V1ERN5_TRIPS</name>
<keyword evidence="3 6" id="KW-0131">Cell cycle</keyword>
<evidence type="ECO:0000313" key="9">
    <source>
        <dbReference type="Proteomes" id="UP000054632"/>
    </source>
</evidence>
<evidence type="ECO:0000313" key="8">
    <source>
        <dbReference type="EMBL" id="KRY76363.1"/>
    </source>
</evidence>
<evidence type="ECO:0000256" key="2">
    <source>
        <dbReference type="ARBA" id="ARBA00022618"/>
    </source>
</evidence>
<dbReference type="GO" id="GO:0051301">
    <property type="term" value="P:cell division"/>
    <property type="evidence" value="ECO:0007669"/>
    <property type="project" value="UniProtKB-UniRule"/>
</dbReference>
<keyword evidence="8" id="KW-0418">Kinase</keyword>
<protein>
    <recommendedName>
        <fullName evidence="5 6">Cyclin-dependent kinases regulatory subunit</fullName>
    </recommendedName>
</protein>
<evidence type="ECO:0000256" key="5">
    <source>
        <dbReference type="ARBA" id="ARBA00068939"/>
    </source>
</evidence>
<dbReference type="EMBL" id="JYDR01000012">
    <property type="protein sequence ID" value="KRY76363.1"/>
    <property type="molecule type" value="Genomic_DNA"/>
</dbReference>
<proteinExistence type="inferred from homology"/>
<organism evidence="8 9">
    <name type="scientific">Trichinella pseudospiralis</name>
    <name type="common">Parasitic roundworm</name>
    <dbReference type="NCBI Taxonomy" id="6337"/>
    <lineage>
        <taxon>Eukaryota</taxon>
        <taxon>Metazoa</taxon>
        <taxon>Ecdysozoa</taxon>
        <taxon>Nematoda</taxon>
        <taxon>Enoplea</taxon>
        <taxon>Dorylaimia</taxon>
        <taxon>Trichinellida</taxon>
        <taxon>Trichinellidae</taxon>
        <taxon>Trichinella</taxon>
    </lineage>
</organism>
<dbReference type="FunFam" id="3.30.170.10:FF:000001">
    <property type="entry name" value="Cyclin-dependent kinases regulatory subunit"/>
    <property type="match status" value="1"/>
</dbReference>
<dbReference type="Gene3D" id="3.30.170.10">
    <property type="entry name" value="Cyclin-dependent kinase, regulatory subunit"/>
    <property type="match status" value="1"/>
</dbReference>
<comment type="caution">
    <text evidence="8">The sequence shown here is derived from an EMBL/GenBank/DDBJ whole genome shotgun (WGS) entry which is preliminary data.</text>
</comment>
<dbReference type="GO" id="GO:0016538">
    <property type="term" value="F:cyclin-dependent protein serine/threonine kinase regulator activity"/>
    <property type="evidence" value="ECO:0007669"/>
    <property type="project" value="InterPro"/>
</dbReference>
<feature type="region of interest" description="Disordered" evidence="7">
    <location>
        <begin position="89"/>
        <end position="113"/>
    </location>
</feature>
<keyword evidence="8" id="KW-0808">Transferase</keyword>